<evidence type="ECO:0000256" key="2">
    <source>
        <dbReference type="ARBA" id="ARBA00014024"/>
    </source>
</evidence>
<evidence type="ECO:0000256" key="1">
    <source>
        <dbReference type="ARBA" id="ARBA00003989"/>
    </source>
</evidence>
<evidence type="ECO:0000313" key="6">
    <source>
        <dbReference type="Proteomes" id="UP000826188"/>
    </source>
</evidence>
<keyword evidence="6" id="KW-1185">Reference proteome</keyword>
<name>A0ABS6WZA5_9BACT</name>
<evidence type="ECO:0000256" key="4">
    <source>
        <dbReference type="SAM" id="MobiDB-lite"/>
    </source>
</evidence>
<gene>
    <name evidence="5" type="ORF">KYK14_09400</name>
</gene>
<protein>
    <recommendedName>
        <fullName evidence="2">Curli production assembly/transport component CsgE</fullName>
    </recommendedName>
</protein>
<evidence type="ECO:0000313" key="5">
    <source>
        <dbReference type="EMBL" id="MBW3128764.1"/>
    </source>
</evidence>
<feature type="compositionally biased region" description="Basic and acidic residues" evidence="4">
    <location>
        <begin position="38"/>
        <end position="53"/>
    </location>
</feature>
<accession>A0ABS6WZA5</accession>
<dbReference type="EMBL" id="JAHWGL010000030">
    <property type="protein sequence ID" value="MBW3128764.1"/>
    <property type="molecule type" value="Genomic_DNA"/>
</dbReference>
<sequence>MVRVCGGLLCWVGLLGMPTTYGQAERRAPVRVNQPSKADSKLPGKQESRQLSPKKVEEALRLLLRADSLQSTQAPIGGPEASGLVMDQTVTKIGHDFYDAFYAGFEAPVGVQDFLVTISERPARGNSALVAVSVNNEDLLEFPLQPRQELVEEAASQAIALAIEYLQTSQEISRQLERGERRTLEVY</sequence>
<reference evidence="5 6" key="1">
    <citation type="submission" date="2021-07" db="EMBL/GenBank/DDBJ databases">
        <title>Hymenobacter profundi sp. nov., isolated from deep-sea water.</title>
        <authorList>
            <person name="Kim M.K."/>
        </authorList>
    </citation>
    <scope>NUCLEOTIDE SEQUENCE [LARGE SCALE GENOMIC DNA]</scope>
    <source>
        <strain evidence="5 6">M2</strain>
    </source>
</reference>
<feature type="region of interest" description="Disordered" evidence="4">
    <location>
        <begin position="26"/>
        <end position="53"/>
    </location>
</feature>
<evidence type="ECO:0000256" key="3">
    <source>
        <dbReference type="ARBA" id="ARBA00022729"/>
    </source>
</evidence>
<dbReference type="Proteomes" id="UP000826188">
    <property type="component" value="Unassembled WGS sequence"/>
</dbReference>
<dbReference type="InterPro" id="IPR018900">
    <property type="entry name" value="Curli_CsgE"/>
</dbReference>
<organism evidence="5 6">
    <name type="scientific">Hymenobacter profundi</name>
    <dbReference type="NCBI Taxonomy" id="1982110"/>
    <lineage>
        <taxon>Bacteria</taxon>
        <taxon>Pseudomonadati</taxon>
        <taxon>Bacteroidota</taxon>
        <taxon>Cytophagia</taxon>
        <taxon>Cytophagales</taxon>
        <taxon>Hymenobacteraceae</taxon>
        <taxon>Hymenobacter</taxon>
    </lineage>
</organism>
<comment type="function">
    <text evidence="1">May be involved in the biogenesis of curli organelles.</text>
</comment>
<comment type="caution">
    <text evidence="5">The sequence shown here is derived from an EMBL/GenBank/DDBJ whole genome shotgun (WGS) entry which is preliminary data.</text>
</comment>
<proteinExistence type="predicted"/>
<dbReference type="Pfam" id="PF10627">
    <property type="entry name" value="CsgE"/>
    <property type="match status" value="1"/>
</dbReference>
<keyword evidence="3" id="KW-0732">Signal</keyword>